<organism evidence="4 5">
    <name type="scientific">Bacillus manliponensis</name>
    <dbReference type="NCBI Taxonomy" id="574376"/>
    <lineage>
        <taxon>Bacteria</taxon>
        <taxon>Bacillati</taxon>
        <taxon>Bacillota</taxon>
        <taxon>Bacilli</taxon>
        <taxon>Bacillales</taxon>
        <taxon>Bacillaceae</taxon>
        <taxon>Bacillus</taxon>
        <taxon>Bacillus cereus group</taxon>
    </lineage>
</organism>
<reference evidence="4 5" key="1">
    <citation type="submission" date="2014-06" db="EMBL/GenBank/DDBJ databases">
        <title>Draft genome sequence of Bacillus manliponensis JCM 15802 (MCCC 1A00708).</title>
        <authorList>
            <person name="Lai Q."/>
            <person name="Liu Y."/>
            <person name="Shao Z."/>
        </authorList>
    </citation>
    <scope>NUCLEOTIDE SEQUENCE [LARGE SCALE GENOMIC DNA]</scope>
    <source>
        <strain evidence="4 5">JCM 15802</strain>
    </source>
</reference>
<evidence type="ECO:0000313" key="5">
    <source>
        <dbReference type="Proteomes" id="UP000027822"/>
    </source>
</evidence>
<name>A0A073JWC8_9BACI</name>
<dbReference type="GO" id="GO:0003677">
    <property type="term" value="F:DNA binding"/>
    <property type="evidence" value="ECO:0007669"/>
    <property type="project" value="UniProtKB-UniRule"/>
</dbReference>
<sequence>MTIHIPYLPELLLFLEETQCVQKRTQTDYQKVLSSFYNFLQLEQKNYLEPINISTSDIRKYITYLVEEKQLKISTVNKHISKIKGYFDFLERIGKVGVDPAAKLKRLPNQNQ</sequence>
<dbReference type="STRING" id="574376.BAMA_04960"/>
<evidence type="ECO:0000256" key="2">
    <source>
        <dbReference type="PROSITE-ProRule" id="PRU01248"/>
    </source>
</evidence>
<feature type="domain" description="Core-binding (CB)" evidence="3">
    <location>
        <begin position="6"/>
        <end position="91"/>
    </location>
</feature>
<dbReference type="Pfam" id="PF02899">
    <property type="entry name" value="Phage_int_SAM_1"/>
    <property type="match status" value="1"/>
</dbReference>
<dbReference type="GO" id="GO:0015074">
    <property type="term" value="P:DNA integration"/>
    <property type="evidence" value="ECO:0007669"/>
    <property type="project" value="InterPro"/>
</dbReference>
<dbReference type="RefSeq" id="WP_034640712.1">
    <property type="nucleotide sequence ID" value="NZ_CBCSJC010000052.1"/>
</dbReference>
<evidence type="ECO:0000259" key="3">
    <source>
        <dbReference type="PROSITE" id="PS51900"/>
    </source>
</evidence>
<dbReference type="OrthoDB" id="2423368at2"/>
<keyword evidence="5" id="KW-1185">Reference proteome</keyword>
<dbReference type="InterPro" id="IPR004107">
    <property type="entry name" value="Integrase_SAM-like_N"/>
</dbReference>
<gene>
    <name evidence="4" type="ORF">BAMA_04960</name>
</gene>
<evidence type="ECO:0000256" key="1">
    <source>
        <dbReference type="ARBA" id="ARBA00023125"/>
    </source>
</evidence>
<dbReference type="PROSITE" id="PS51900">
    <property type="entry name" value="CB"/>
    <property type="match status" value="1"/>
</dbReference>
<dbReference type="EMBL" id="JOTN01000013">
    <property type="protein sequence ID" value="KEK18600.1"/>
    <property type="molecule type" value="Genomic_DNA"/>
</dbReference>
<evidence type="ECO:0000313" key="4">
    <source>
        <dbReference type="EMBL" id="KEK18600.1"/>
    </source>
</evidence>
<proteinExistence type="predicted"/>
<dbReference type="Proteomes" id="UP000027822">
    <property type="component" value="Unassembled WGS sequence"/>
</dbReference>
<dbReference type="AlphaFoldDB" id="A0A073JWC8"/>
<protein>
    <recommendedName>
        <fullName evidence="3">Core-binding (CB) domain-containing protein</fullName>
    </recommendedName>
</protein>
<dbReference type="Gene3D" id="1.10.150.130">
    <property type="match status" value="1"/>
</dbReference>
<keyword evidence="1 2" id="KW-0238">DNA-binding</keyword>
<accession>A0A073JWC8</accession>
<dbReference type="InterPro" id="IPR011010">
    <property type="entry name" value="DNA_brk_join_enz"/>
</dbReference>
<dbReference type="InterPro" id="IPR044068">
    <property type="entry name" value="CB"/>
</dbReference>
<dbReference type="SUPFAM" id="SSF56349">
    <property type="entry name" value="DNA breaking-rejoining enzymes"/>
    <property type="match status" value="1"/>
</dbReference>
<comment type="caution">
    <text evidence="4">The sequence shown here is derived from an EMBL/GenBank/DDBJ whole genome shotgun (WGS) entry which is preliminary data.</text>
</comment>
<dbReference type="InterPro" id="IPR010998">
    <property type="entry name" value="Integrase_recombinase_N"/>
</dbReference>